<dbReference type="Proteomes" id="UP000003558">
    <property type="component" value="Unassembled WGS sequence"/>
</dbReference>
<evidence type="ECO:0000256" key="3">
    <source>
        <dbReference type="ARBA" id="ARBA00022827"/>
    </source>
</evidence>
<keyword evidence="2" id="KW-0285">Flavoprotein</keyword>
<dbReference type="InterPro" id="IPR036188">
    <property type="entry name" value="FAD/NAD-bd_sf"/>
</dbReference>
<dbReference type="GO" id="GO:0005737">
    <property type="term" value="C:cytoplasm"/>
    <property type="evidence" value="ECO:0007669"/>
    <property type="project" value="TreeGrafter"/>
</dbReference>
<evidence type="ECO:0000259" key="6">
    <source>
        <dbReference type="Pfam" id="PF07992"/>
    </source>
</evidence>
<comment type="caution">
    <text evidence="8">The sequence shown here is derived from an EMBL/GenBank/DDBJ whole genome shotgun (WGS) entry which is preliminary data.</text>
</comment>
<dbReference type="Gene3D" id="3.50.50.60">
    <property type="entry name" value="FAD/NAD(P)-binding domain"/>
    <property type="match status" value="3"/>
</dbReference>
<dbReference type="STRING" id="1027371.GOALK_047_00030"/>
<evidence type="ECO:0000256" key="5">
    <source>
        <dbReference type="SAM" id="MobiDB-lite"/>
    </source>
</evidence>
<gene>
    <name evidence="8" type="ORF">GOALK_047_00030</name>
</gene>
<dbReference type="PANTHER" id="PTHR43557:SF2">
    <property type="entry name" value="RIESKE DOMAIN-CONTAINING PROTEIN-RELATED"/>
    <property type="match status" value="1"/>
</dbReference>
<dbReference type="Gene3D" id="3.30.390.30">
    <property type="match status" value="1"/>
</dbReference>
<accession>F9VTP1</accession>
<feature type="domain" description="Reductase C-terminal" evidence="7">
    <location>
        <begin position="333"/>
        <end position="408"/>
    </location>
</feature>
<organism evidence="8 9">
    <name type="scientific">Gordonia alkanivorans NBRC 16433</name>
    <dbReference type="NCBI Taxonomy" id="1027371"/>
    <lineage>
        <taxon>Bacteria</taxon>
        <taxon>Bacillati</taxon>
        <taxon>Actinomycetota</taxon>
        <taxon>Actinomycetes</taxon>
        <taxon>Mycobacteriales</taxon>
        <taxon>Gordoniaceae</taxon>
        <taxon>Gordonia</taxon>
    </lineage>
</organism>
<dbReference type="PANTHER" id="PTHR43557">
    <property type="entry name" value="APOPTOSIS-INDUCING FACTOR 1"/>
    <property type="match status" value="1"/>
</dbReference>
<protein>
    <submittedName>
        <fullName evidence="8">Putative ferredoxin reductase</fullName>
    </submittedName>
</protein>
<dbReference type="Pfam" id="PF14759">
    <property type="entry name" value="Reductase_C"/>
    <property type="match status" value="1"/>
</dbReference>
<evidence type="ECO:0000313" key="8">
    <source>
        <dbReference type="EMBL" id="GAA11980.1"/>
    </source>
</evidence>
<evidence type="ECO:0000313" key="9">
    <source>
        <dbReference type="Proteomes" id="UP000003558"/>
    </source>
</evidence>
<evidence type="ECO:0000259" key="7">
    <source>
        <dbReference type="Pfam" id="PF14759"/>
    </source>
</evidence>
<proteinExistence type="predicted"/>
<dbReference type="InterPro" id="IPR050446">
    <property type="entry name" value="FAD-oxidoreductase/Apoptosis"/>
</dbReference>
<reference evidence="8 9" key="1">
    <citation type="submission" date="2011-05" db="EMBL/GenBank/DDBJ databases">
        <title>Whole genome shotgun sequence of Gordonia alkanivorans NBRC 16433.</title>
        <authorList>
            <person name="Hosoyama A."/>
            <person name="Nakamura S."/>
            <person name="Takarada H."/>
            <person name="Tsuchikane K."/>
            <person name="Yamazaki S."/>
            <person name="Fujita N."/>
        </authorList>
    </citation>
    <scope>NUCLEOTIDE SEQUENCE [LARGE SCALE GENOMIC DNA]</scope>
    <source>
        <strain evidence="8 9">NBRC 16433</strain>
    </source>
</reference>
<dbReference type="InterPro" id="IPR023753">
    <property type="entry name" value="FAD/NAD-binding_dom"/>
</dbReference>
<evidence type="ECO:0000256" key="1">
    <source>
        <dbReference type="ARBA" id="ARBA00001974"/>
    </source>
</evidence>
<evidence type="ECO:0000256" key="2">
    <source>
        <dbReference type="ARBA" id="ARBA00022630"/>
    </source>
</evidence>
<dbReference type="SUPFAM" id="SSF51905">
    <property type="entry name" value="FAD/NAD(P)-binding domain"/>
    <property type="match status" value="1"/>
</dbReference>
<dbReference type="InterPro" id="IPR016156">
    <property type="entry name" value="FAD/NAD-linked_Rdtase_dimer_sf"/>
</dbReference>
<comment type="cofactor">
    <cofactor evidence="1">
        <name>FAD</name>
        <dbReference type="ChEBI" id="CHEBI:57692"/>
    </cofactor>
</comment>
<evidence type="ECO:0000256" key="4">
    <source>
        <dbReference type="ARBA" id="ARBA00023002"/>
    </source>
</evidence>
<dbReference type="eggNOG" id="COG0446">
    <property type="taxonomic scope" value="Bacteria"/>
</dbReference>
<keyword evidence="3" id="KW-0274">FAD</keyword>
<dbReference type="PRINTS" id="PR00368">
    <property type="entry name" value="FADPNR"/>
</dbReference>
<keyword evidence="4" id="KW-0560">Oxidoreductase</keyword>
<dbReference type="Pfam" id="PF07992">
    <property type="entry name" value="Pyr_redox_2"/>
    <property type="match status" value="2"/>
</dbReference>
<sequence>MQQSRPPHPEIENMTMQRTIIVGASHAGAQLAASLRQEKWSDEIVLIGDESALPYHRLPLSKAYLADRSTLADLAIRSPDFYAKQRIHLLNATVEKVDRAAGHVILHNGDALPYDKLALCTGARPRRLLTPGADLAGVYYLRTAADCRQDPGGRQPRLSRRDRRGWLHRSRDGGLVASAGSGGHRARSDRPRPRACHRARGVGVLRPDPSGKGVNIRTDALVEALSGVGRVREVALADGESIPADLVIVGIGIEPNTDLAAAAGLAVDNGIVIDDQARTSAPDIVAAGDCAIHNMARYGRRIRLESVPSAGEQAKVAAATICGKQRKIAALPWFWSDQYHHKLQIAGLNSGYDETVLRGDPTRDGDFTCFYLRAGELLAADCINRPRDFMFSKRAIAQKLPTDRTKLSSPIAV</sequence>
<dbReference type="AlphaFoldDB" id="F9VTP1"/>
<feature type="domain" description="FAD/NAD(P)-binding" evidence="6">
    <location>
        <begin position="18"/>
        <end position="148"/>
    </location>
</feature>
<feature type="domain" description="FAD/NAD(P)-binding" evidence="6">
    <location>
        <begin position="212"/>
        <end position="314"/>
    </location>
</feature>
<dbReference type="InterPro" id="IPR028202">
    <property type="entry name" value="Reductase_C"/>
</dbReference>
<dbReference type="SUPFAM" id="SSF55424">
    <property type="entry name" value="FAD/NAD-linked reductases, dimerisation (C-terminal) domain"/>
    <property type="match status" value="1"/>
</dbReference>
<dbReference type="EMBL" id="BACI01000047">
    <property type="protein sequence ID" value="GAA11980.1"/>
    <property type="molecule type" value="Genomic_DNA"/>
</dbReference>
<name>F9VTP1_9ACTN</name>
<feature type="region of interest" description="Disordered" evidence="5">
    <location>
        <begin position="175"/>
        <end position="195"/>
    </location>
</feature>
<dbReference type="GO" id="GO:0016651">
    <property type="term" value="F:oxidoreductase activity, acting on NAD(P)H"/>
    <property type="evidence" value="ECO:0007669"/>
    <property type="project" value="TreeGrafter"/>
</dbReference>